<evidence type="ECO:0000256" key="3">
    <source>
        <dbReference type="ARBA" id="ARBA00023163"/>
    </source>
</evidence>
<feature type="domain" description="HTH lacI-type" evidence="4">
    <location>
        <begin position="20"/>
        <end position="74"/>
    </location>
</feature>
<dbReference type="AlphaFoldDB" id="A0A5N8WJE4"/>
<dbReference type="Proteomes" id="UP000373149">
    <property type="component" value="Unassembled WGS sequence"/>
</dbReference>
<dbReference type="Gene3D" id="3.40.50.2300">
    <property type="match status" value="2"/>
</dbReference>
<evidence type="ECO:0000259" key="4">
    <source>
        <dbReference type="PROSITE" id="PS50932"/>
    </source>
</evidence>
<keyword evidence="3" id="KW-0804">Transcription</keyword>
<dbReference type="InterPro" id="IPR028082">
    <property type="entry name" value="Peripla_BP_I"/>
</dbReference>
<protein>
    <submittedName>
        <fullName evidence="5">LacI family transcriptional regulator</fullName>
    </submittedName>
</protein>
<dbReference type="CDD" id="cd01392">
    <property type="entry name" value="HTH_LacI"/>
    <property type="match status" value="1"/>
</dbReference>
<proteinExistence type="predicted"/>
<keyword evidence="2" id="KW-0238">DNA-binding</keyword>
<dbReference type="SUPFAM" id="SSF47413">
    <property type="entry name" value="lambda repressor-like DNA-binding domains"/>
    <property type="match status" value="1"/>
</dbReference>
<dbReference type="EMBL" id="VMNX01000002">
    <property type="protein sequence ID" value="MPY47379.1"/>
    <property type="molecule type" value="Genomic_DNA"/>
</dbReference>
<reference evidence="5 6" key="1">
    <citation type="submission" date="2019-09" db="EMBL/GenBank/DDBJ databases">
        <authorList>
            <person name="Duangmal K."/>
            <person name="Teo W.F.A."/>
            <person name="Lipun K."/>
        </authorList>
    </citation>
    <scope>NUCLEOTIDE SEQUENCE [LARGE SCALE GENOMIC DNA]</scope>
    <source>
        <strain evidence="5 6">K1PN6</strain>
    </source>
</reference>
<dbReference type="GO" id="GO:0000976">
    <property type="term" value="F:transcription cis-regulatory region binding"/>
    <property type="evidence" value="ECO:0007669"/>
    <property type="project" value="TreeGrafter"/>
</dbReference>
<dbReference type="Pfam" id="PF00356">
    <property type="entry name" value="LacI"/>
    <property type="match status" value="1"/>
</dbReference>
<dbReference type="SMART" id="SM00354">
    <property type="entry name" value="HTH_LACI"/>
    <property type="match status" value="1"/>
</dbReference>
<dbReference type="PANTHER" id="PTHR30146">
    <property type="entry name" value="LACI-RELATED TRANSCRIPTIONAL REPRESSOR"/>
    <property type="match status" value="1"/>
</dbReference>
<dbReference type="Pfam" id="PF13377">
    <property type="entry name" value="Peripla_BP_3"/>
    <property type="match status" value="1"/>
</dbReference>
<dbReference type="InterPro" id="IPR046335">
    <property type="entry name" value="LacI/GalR-like_sensor"/>
</dbReference>
<accession>A0A5N8WJE4</accession>
<dbReference type="PROSITE" id="PS50932">
    <property type="entry name" value="HTH_LACI_2"/>
    <property type="match status" value="1"/>
</dbReference>
<dbReference type="Gene3D" id="1.10.260.40">
    <property type="entry name" value="lambda repressor-like DNA-binding domains"/>
    <property type="match status" value="1"/>
</dbReference>
<keyword evidence="6" id="KW-1185">Reference proteome</keyword>
<name>A0A5N8WJE4_9ACTN</name>
<organism evidence="5 6">
    <name type="scientific">Streptomyces acidicola</name>
    <dbReference type="NCBI Taxonomy" id="2596892"/>
    <lineage>
        <taxon>Bacteria</taxon>
        <taxon>Bacillati</taxon>
        <taxon>Actinomycetota</taxon>
        <taxon>Actinomycetes</taxon>
        <taxon>Kitasatosporales</taxon>
        <taxon>Streptomycetaceae</taxon>
        <taxon>Streptomyces</taxon>
    </lineage>
</organism>
<keyword evidence="1" id="KW-0805">Transcription regulation</keyword>
<evidence type="ECO:0000313" key="6">
    <source>
        <dbReference type="Proteomes" id="UP000373149"/>
    </source>
</evidence>
<evidence type="ECO:0000256" key="2">
    <source>
        <dbReference type="ARBA" id="ARBA00023125"/>
    </source>
</evidence>
<dbReference type="PANTHER" id="PTHR30146:SF109">
    <property type="entry name" value="HTH-TYPE TRANSCRIPTIONAL REGULATOR GALS"/>
    <property type="match status" value="1"/>
</dbReference>
<dbReference type="InterPro" id="IPR000843">
    <property type="entry name" value="HTH_LacI"/>
</dbReference>
<comment type="caution">
    <text evidence="5">The sequence shown here is derived from an EMBL/GenBank/DDBJ whole genome shotgun (WGS) entry which is preliminary data.</text>
</comment>
<gene>
    <name evidence="5" type="ORF">FPZ41_01730</name>
</gene>
<dbReference type="RefSeq" id="WP_152858185.1">
    <property type="nucleotide sequence ID" value="NZ_VMNX01000002.1"/>
</dbReference>
<evidence type="ECO:0000313" key="5">
    <source>
        <dbReference type="EMBL" id="MPY47379.1"/>
    </source>
</evidence>
<sequence>MKRGRPHGQGLGWGGFLNKVTIRDVAEFAQVSQATVSNYFHKPRKLSDATRERIRQAVETLGFVPNDAARTLRTGVSPVIGYVAFELASATTPEIAAAIERRVSAQDMYLLMANDTGSRMREREYLQLFEQQRVAGVIISPVGDVEAELARLRRRGIASVLSARRAVSPVQASVSTDHVAGARLAVQHLIELGRRKIGFVASSLDLQQIADRQRGALSVIETVADATLEIISVPERTVEAGIACADRLARRRPADRPDALFCVNDLLAIGIVSSFVAGRSVRVPEDIAVMGYDDIEFAQSTIVPLSTVRTPHAQLGTAAADLLLDEIALLRGSERAGEERVAPKIEFTPELVVRASTIGV</sequence>
<dbReference type="SUPFAM" id="SSF53822">
    <property type="entry name" value="Periplasmic binding protein-like I"/>
    <property type="match status" value="1"/>
</dbReference>
<dbReference type="InterPro" id="IPR010982">
    <property type="entry name" value="Lambda_DNA-bd_dom_sf"/>
</dbReference>
<dbReference type="GO" id="GO:0003700">
    <property type="term" value="F:DNA-binding transcription factor activity"/>
    <property type="evidence" value="ECO:0007669"/>
    <property type="project" value="TreeGrafter"/>
</dbReference>
<evidence type="ECO:0000256" key="1">
    <source>
        <dbReference type="ARBA" id="ARBA00023015"/>
    </source>
</evidence>